<comment type="caution">
    <text evidence="2">The sequence shown here is derived from an EMBL/GenBank/DDBJ whole genome shotgun (WGS) entry which is preliminary data.</text>
</comment>
<dbReference type="Proteomes" id="UP001556367">
    <property type="component" value="Unassembled WGS sequence"/>
</dbReference>
<accession>A0ABR3JMP6</accession>
<feature type="region of interest" description="Disordered" evidence="1">
    <location>
        <begin position="146"/>
        <end position="172"/>
    </location>
</feature>
<proteinExistence type="predicted"/>
<reference evidence="3" key="1">
    <citation type="submission" date="2024-06" db="EMBL/GenBank/DDBJ databases">
        <title>Multi-omics analyses provide insights into the biosynthesis of the anticancer antibiotic pleurotin in Hohenbuehelia grisea.</title>
        <authorList>
            <person name="Weaver J.A."/>
            <person name="Alberti F."/>
        </authorList>
    </citation>
    <scope>NUCLEOTIDE SEQUENCE [LARGE SCALE GENOMIC DNA]</scope>
    <source>
        <strain evidence="3">T-177</strain>
    </source>
</reference>
<evidence type="ECO:0000313" key="3">
    <source>
        <dbReference type="Proteomes" id="UP001556367"/>
    </source>
</evidence>
<protein>
    <submittedName>
        <fullName evidence="2">Uncharacterized protein</fullName>
    </submittedName>
</protein>
<organism evidence="2 3">
    <name type="scientific">Hohenbuehelia grisea</name>
    <dbReference type="NCBI Taxonomy" id="104357"/>
    <lineage>
        <taxon>Eukaryota</taxon>
        <taxon>Fungi</taxon>
        <taxon>Dikarya</taxon>
        <taxon>Basidiomycota</taxon>
        <taxon>Agaricomycotina</taxon>
        <taxon>Agaricomycetes</taxon>
        <taxon>Agaricomycetidae</taxon>
        <taxon>Agaricales</taxon>
        <taxon>Pleurotineae</taxon>
        <taxon>Pleurotaceae</taxon>
        <taxon>Hohenbuehelia</taxon>
    </lineage>
</organism>
<feature type="compositionally biased region" description="Basic residues" evidence="1">
    <location>
        <begin position="156"/>
        <end position="166"/>
    </location>
</feature>
<keyword evidence="3" id="KW-1185">Reference proteome</keyword>
<dbReference type="EMBL" id="JASNQZ010000006">
    <property type="protein sequence ID" value="KAL0957093.1"/>
    <property type="molecule type" value="Genomic_DNA"/>
</dbReference>
<evidence type="ECO:0000256" key="1">
    <source>
        <dbReference type="SAM" id="MobiDB-lite"/>
    </source>
</evidence>
<evidence type="ECO:0000313" key="2">
    <source>
        <dbReference type="EMBL" id="KAL0957093.1"/>
    </source>
</evidence>
<gene>
    <name evidence="2" type="ORF">HGRIS_003188</name>
</gene>
<sequence>MYRNTIPLQTLCIKCGELTVRRRSAQSDTSLFPLATTLVVAKPSCDEENSKKMDKVTSCFFTALRQLLQQLSSSTLPYTTNFYCQLIMMSTHAAALVALLVTTVMASPNFMATRTTAVNLFNPPAIPQVITAPPPLPKRLTNAQRLARGLPPNPPVRRKNSKRNGQVRRENPSPLPAVVGYIRCTCDKTVVGVPAGGAVWFGQNANSWGEYGATASQNDALVVNVPGGSSSAVDLTTMNGNLKTSFPNIVAVMGFASTNNNLGPGSYHYTYFSASTSTPPSSPAVVQPNAFSSASGMPKGVESAIWKINWSK</sequence>
<name>A0ABR3JMP6_9AGAR</name>